<organism evidence="1 2">
    <name type="scientific">Colletotrichum melonis</name>
    <dbReference type="NCBI Taxonomy" id="1209925"/>
    <lineage>
        <taxon>Eukaryota</taxon>
        <taxon>Fungi</taxon>
        <taxon>Dikarya</taxon>
        <taxon>Ascomycota</taxon>
        <taxon>Pezizomycotina</taxon>
        <taxon>Sordariomycetes</taxon>
        <taxon>Hypocreomycetidae</taxon>
        <taxon>Glomerellales</taxon>
        <taxon>Glomerellaceae</taxon>
        <taxon>Colletotrichum</taxon>
        <taxon>Colletotrichum acutatum species complex</taxon>
    </lineage>
</organism>
<gene>
    <name evidence="1" type="ORF">CMEL01_09678</name>
</gene>
<dbReference type="Proteomes" id="UP001239795">
    <property type="component" value="Unassembled WGS sequence"/>
</dbReference>
<evidence type="ECO:0000313" key="2">
    <source>
        <dbReference type="Proteomes" id="UP001239795"/>
    </source>
</evidence>
<reference evidence="1 2" key="1">
    <citation type="submission" date="2016-10" db="EMBL/GenBank/DDBJ databases">
        <title>The genome sequence of Colletotrichum fioriniae PJ7.</title>
        <authorList>
            <person name="Baroncelli R."/>
        </authorList>
    </citation>
    <scope>NUCLEOTIDE SEQUENCE [LARGE SCALE GENOMIC DNA]</scope>
    <source>
        <strain evidence="1">Col 31</strain>
    </source>
</reference>
<protein>
    <submittedName>
        <fullName evidence="1">Uncharacterized protein</fullName>
    </submittedName>
</protein>
<comment type="caution">
    <text evidence="1">The sequence shown here is derived from an EMBL/GenBank/DDBJ whole genome shotgun (WGS) entry which is preliminary data.</text>
</comment>
<name>A0AAI9XHI7_9PEZI</name>
<dbReference type="EMBL" id="MLGG01000079">
    <property type="protein sequence ID" value="KAK1447839.1"/>
    <property type="molecule type" value="Genomic_DNA"/>
</dbReference>
<sequence length="72" mass="8637">MIEFVWEIQVEYLETTAPFCSCTAYRQYATEGPDSFPQHITRRTAPRLWMANVRVTQTLRKRVSSSRWRRLL</sequence>
<evidence type="ECO:0000313" key="1">
    <source>
        <dbReference type="EMBL" id="KAK1447839.1"/>
    </source>
</evidence>
<accession>A0AAI9XHI7</accession>
<dbReference type="AlphaFoldDB" id="A0AAI9XHI7"/>
<keyword evidence="2" id="KW-1185">Reference proteome</keyword>
<proteinExistence type="predicted"/>